<dbReference type="HOGENOM" id="CLU_774493_0_0_1"/>
<dbReference type="PANTHER" id="PTHR21328">
    <property type="entry name" value="POLY ADP-RIBOSE POLYMERASE FAMILY, MEMBER PARP"/>
    <property type="match status" value="1"/>
</dbReference>
<dbReference type="eggNOG" id="ENOG502QPKE">
    <property type="taxonomic scope" value="Eukaryota"/>
</dbReference>
<dbReference type="STRING" id="7260.B4MPG7"/>
<dbReference type="OMA" id="LLYGQSC"/>
<feature type="domain" description="PARP16 N-terminal" evidence="6">
    <location>
        <begin position="32"/>
        <end position="117"/>
    </location>
</feature>
<gene>
    <name evidence="7" type="primary">Dwil\GK19401</name>
    <name evidence="7" type="ORF">Dwil_GK19401</name>
</gene>
<sequence length="337" mass="38116">MTLLNFQINDKDKGDENGAIRARKKMLKQVFKRLQADLLACDAQWTLFVAAAHSHLHESLLLPFPEDFVNNSQQLTIDLICETIAEVPRLEYVLQQLKLGLWRCFSPQVVKLLHTVLVLHREFMAFSTLRPCEFSELYEHLQMPAPKNSPTRIYEVMASGKVYAELRAIHTYPVRLGFYGGKLDNLYAILTAGTLPNQDEPVMLTTDIDEALAMSPAEAGWGGSRCGSVLRSVAVVEFINMPTHVTVVEDNRHVLITNSSCMQISYLLIYGQSCDAYEQSMEQPCKRLLRWVDANRYVLSMGLYVLGLSIVSQTGRGYIRSVGKTGFLFFKKCLLEI</sequence>
<protein>
    <submittedName>
        <fullName evidence="7">GK19401</fullName>
    </submittedName>
</protein>
<comment type="similarity">
    <text evidence="5">Belongs to the ARTD/PARP family.</text>
</comment>
<dbReference type="KEGG" id="dwi:6640139"/>
<dbReference type="InParanoid" id="B4MPG7"/>
<dbReference type="FunCoup" id="B4MPG7">
    <property type="interactions" value="102"/>
</dbReference>
<dbReference type="InterPro" id="IPR051838">
    <property type="entry name" value="ARTD_PARP"/>
</dbReference>
<keyword evidence="4" id="KW-0520">NAD</keyword>
<evidence type="ECO:0000256" key="1">
    <source>
        <dbReference type="ARBA" id="ARBA00022676"/>
    </source>
</evidence>
<dbReference type="Pfam" id="PF18084">
    <property type="entry name" value="ARTD15_N"/>
    <property type="match status" value="1"/>
</dbReference>
<dbReference type="PhylomeDB" id="B4MPG7"/>
<evidence type="ECO:0000313" key="8">
    <source>
        <dbReference type="Proteomes" id="UP000007798"/>
    </source>
</evidence>
<name>B4MPG7_DROWI</name>
<dbReference type="AlphaFoldDB" id="B4MPG7"/>
<organism evidence="8">
    <name type="scientific">Drosophila willistoni</name>
    <name type="common">Fruit fly</name>
    <dbReference type="NCBI Taxonomy" id="7260"/>
    <lineage>
        <taxon>Eukaryota</taxon>
        <taxon>Metazoa</taxon>
        <taxon>Ecdysozoa</taxon>
        <taxon>Arthropoda</taxon>
        <taxon>Hexapoda</taxon>
        <taxon>Insecta</taxon>
        <taxon>Pterygota</taxon>
        <taxon>Neoptera</taxon>
        <taxon>Endopterygota</taxon>
        <taxon>Diptera</taxon>
        <taxon>Brachycera</taxon>
        <taxon>Muscomorpha</taxon>
        <taxon>Ephydroidea</taxon>
        <taxon>Drosophilidae</taxon>
        <taxon>Drosophila</taxon>
        <taxon>Sophophora</taxon>
    </lineage>
</organism>
<dbReference type="GO" id="GO:0016779">
    <property type="term" value="F:nucleotidyltransferase activity"/>
    <property type="evidence" value="ECO:0007669"/>
    <property type="project" value="UniProtKB-KW"/>
</dbReference>
<dbReference type="SMR" id="B4MPG7"/>
<evidence type="ECO:0000256" key="4">
    <source>
        <dbReference type="ARBA" id="ARBA00023027"/>
    </source>
</evidence>
<keyword evidence="2" id="KW-0808">Transferase</keyword>
<dbReference type="InterPro" id="IPR041400">
    <property type="entry name" value="PARP16_N"/>
</dbReference>
<keyword evidence="1" id="KW-0328">Glycosyltransferase</keyword>
<evidence type="ECO:0000256" key="5">
    <source>
        <dbReference type="ARBA" id="ARBA00024347"/>
    </source>
</evidence>
<dbReference type="GO" id="GO:1990404">
    <property type="term" value="F:NAD+-protein mono-ADP-ribosyltransferase activity"/>
    <property type="evidence" value="ECO:0007669"/>
    <property type="project" value="EnsemblMetazoa"/>
</dbReference>
<dbReference type="OrthoDB" id="19501at2759"/>
<reference evidence="7 8" key="1">
    <citation type="journal article" date="2007" name="Nature">
        <title>Evolution of genes and genomes on the Drosophila phylogeny.</title>
        <authorList>
            <consortium name="Drosophila 12 Genomes Consortium"/>
            <person name="Clark A.G."/>
            <person name="Eisen M.B."/>
            <person name="Smith D.R."/>
            <person name="Bergman C.M."/>
            <person name="Oliver B."/>
            <person name="Markow T.A."/>
            <person name="Kaufman T.C."/>
            <person name="Kellis M."/>
            <person name="Gelbart W."/>
            <person name="Iyer V.N."/>
            <person name="Pollard D.A."/>
            <person name="Sackton T.B."/>
            <person name="Larracuente A.M."/>
            <person name="Singh N.D."/>
            <person name="Abad J.P."/>
            <person name="Abt D.N."/>
            <person name="Adryan B."/>
            <person name="Aguade M."/>
            <person name="Akashi H."/>
            <person name="Anderson W.W."/>
            <person name="Aquadro C.F."/>
            <person name="Ardell D.H."/>
            <person name="Arguello R."/>
            <person name="Artieri C.G."/>
            <person name="Barbash D.A."/>
            <person name="Barker D."/>
            <person name="Barsanti P."/>
            <person name="Batterham P."/>
            <person name="Batzoglou S."/>
            <person name="Begun D."/>
            <person name="Bhutkar A."/>
            <person name="Blanco E."/>
            <person name="Bosak S.A."/>
            <person name="Bradley R.K."/>
            <person name="Brand A.D."/>
            <person name="Brent M.R."/>
            <person name="Brooks A.N."/>
            <person name="Brown R.H."/>
            <person name="Butlin R.K."/>
            <person name="Caggese C."/>
            <person name="Calvi B.R."/>
            <person name="Bernardo de Carvalho A."/>
            <person name="Caspi A."/>
            <person name="Castrezana S."/>
            <person name="Celniker S.E."/>
            <person name="Chang J.L."/>
            <person name="Chapple C."/>
            <person name="Chatterji S."/>
            <person name="Chinwalla A."/>
            <person name="Civetta A."/>
            <person name="Clifton S.W."/>
            <person name="Comeron J.M."/>
            <person name="Costello J.C."/>
            <person name="Coyne J.A."/>
            <person name="Daub J."/>
            <person name="David R.G."/>
            <person name="Delcher A.L."/>
            <person name="Delehaunty K."/>
            <person name="Do C.B."/>
            <person name="Ebling H."/>
            <person name="Edwards K."/>
            <person name="Eickbush T."/>
            <person name="Evans J.D."/>
            <person name="Filipski A."/>
            <person name="Findeiss S."/>
            <person name="Freyhult E."/>
            <person name="Fulton L."/>
            <person name="Fulton R."/>
            <person name="Garcia A.C."/>
            <person name="Gardiner A."/>
            <person name="Garfield D.A."/>
            <person name="Garvin B.E."/>
            <person name="Gibson G."/>
            <person name="Gilbert D."/>
            <person name="Gnerre S."/>
            <person name="Godfrey J."/>
            <person name="Good R."/>
            <person name="Gotea V."/>
            <person name="Gravely B."/>
            <person name="Greenberg A.J."/>
            <person name="Griffiths-Jones S."/>
            <person name="Gross S."/>
            <person name="Guigo R."/>
            <person name="Gustafson E.A."/>
            <person name="Haerty W."/>
            <person name="Hahn M.W."/>
            <person name="Halligan D.L."/>
            <person name="Halpern A.L."/>
            <person name="Halter G.M."/>
            <person name="Han M.V."/>
            <person name="Heger A."/>
            <person name="Hillier L."/>
            <person name="Hinrichs A.S."/>
            <person name="Holmes I."/>
            <person name="Hoskins R.A."/>
            <person name="Hubisz M.J."/>
            <person name="Hultmark D."/>
            <person name="Huntley M.A."/>
            <person name="Jaffe D.B."/>
            <person name="Jagadeeshan S."/>
            <person name="Jeck W.R."/>
            <person name="Johnson J."/>
            <person name="Jones C.D."/>
            <person name="Jordan W.C."/>
            <person name="Karpen G.H."/>
            <person name="Kataoka E."/>
            <person name="Keightley P.D."/>
            <person name="Kheradpour P."/>
            <person name="Kirkness E.F."/>
            <person name="Koerich L.B."/>
            <person name="Kristiansen K."/>
            <person name="Kudrna D."/>
            <person name="Kulathinal R.J."/>
            <person name="Kumar S."/>
            <person name="Kwok R."/>
            <person name="Lander E."/>
            <person name="Langley C.H."/>
            <person name="Lapoint R."/>
            <person name="Lazzaro B.P."/>
            <person name="Lee S.J."/>
            <person name="Levesque L."/>
            <person name="Li R."/>
            <person name="Lin C.F."/>
            <person name="Lin M.F."/>
            <person name="Lindblad-Toh K."/>
            <person name="Llopart A."/>
            <person name="Long M."/>
            <person name="Low L."/>
            <person name="Lozovsky E."/>
            <person name="Lu J."/>
            <person name="Luo M."/>
            <person name="Machado C.A."/>
            <person name="Makalowski W."/>
            <person name="Marzo M."/>
            <person name="Matsuda M."/>
            <person name="Matzkin L."/>
            <person name="McAllister B."/>
            <person name="McBride C.S."/>
            <person name="McKernan B."/>
            <person name="McKernan K."/>
            <person name="Mendez-Lago M."/>
            <person name="Minx P."/>
            <person name="Mollenhauer M.U."/>
            <person name="Montooth K."/>
            <person name="Mount S.M."/>
            <person name="Mu X."/>
            <person name="Myers E."/>
            <person name="Negre B."/>
            <person name="Newfeld S."/>
            <person name="Nielsen R."/>
            <person name="Noor M.A."/>
            <person name="O'Grady P."/>
            <person name="Pachter L."/>
            <person name="Papaceit M."/>
            <person name="Parisi M.J."/>
            <person name="Parisi M."/>
            <person name="Parts L."/>
            <person name="Pedersen J.S."/>
            <person name="Pesole G."/>
            <person name="Phillippy A.M."/>
            <person name="Ponting C.P."/>
            <person name="Pop M."/>
            <person name="Porcelli D."/>
            <person name="Powell J.R."/>
            <person name="Prohaska S."/>
            <person name="Pruitt K."/>
            <person name="Puig M."/>
            <person name="Quesneville H."/>
            <person name="Ram K.R."/>
            <person name="Rand D."/>
            <person name="Rasmussen M.D."/>
            <person name="Reed L.K."/>
            <person name="Reenan R."/>
            <person name="Reily A."/>
            <person name="Remington K.A."/>
            <person name="Rieger T.T."/>
            <person name="Ritchie M.G."/>
            <person name="Robin C."/>
            <person name="Rogers Y.H."/>
            <person name="Rohde C."/>
            <person name="Rozas J."/>
            <person name="Rubenfield M.J."/>
            <person name="Ruiz A."/>
            <person name="Russo S."/>
            <person name="Salzberg S.L."/>
            <person name="Sanchez-Gracia A."/>
            <person name="Saranga D.J."/>
            <person name="Sato H."/>
            <person name="Schaeffer S.W."/>
            <person name="Schatz M.C."/>
            <person name="Schlenke T."/>
            <person name="Schwartz R."/>
            <person name="Segarra C."/>
            <person name="Singh R.S."/>
            <person name="Sirot L."/>
            <person name="Sirota M."/>
            <person name="Sisneros N.B."/>
            <person name="Smith C.D."/>
            <person name="Smith T.F."/>
            <person name="Spieth J."/>
            <person name="Stage D.E."/>
            <person name="Stark A."/>
            <person name="Stephan W."/>
            <person name="Strausberg R.L."/>
            <person name="Strempel S."/>
            <person name="Sturgill D."/>
            <person name="Sutton G."/>
            <person name="Sutton G.G."/>
            <person name="Tao W."/>
            <person name="Teichmann S."/>
            <person name="Tobari Y.N."/>
            <person name="Tomimura Y."/>
            <person name="Tsolas J.M."/>
            <person name="Valente V.L."/>
            <person name="Venter E."/>
            <person name="Venter J.C."/>
            <person name="Vicario S."/>
            <person name="Vieira F.G."/>
            <person name="Vilella A.J."/>
            <person name="Villasante A."/>
            <person name="Walenz B."/>
            <person name="Wang J."/>
            <person name="Wasserman M."/>
            <person name="Watts T."/>
            <person name="Wilson D."/>
            <person name="Wilson R.K."/>
            <person name="Wing R.A."/>
            <person name="Wolfner M.F."/>
            <person name="Wong A."/>
            <person name="Wong G.K."/>
            <person name="Wu C.I."/>
            <person name="Wu G."/>
            <person name="Yamamoto D."/>
            <person name="Yang H.P."/>
            <person name="Yang S.P."/>
            <person name="Yorke J.A."/>
            <person name="Yoshida K."/>
            <person name="Zdobnov E."/>
            <person name="Zhang P."/>
            <person name="Zhang Y."/>
            <person name="Zimin A.V."/>
            <person name="Baldwin J."/>
            <person name="Abdouelleil A."/>
            <person name="Abdulkadir J."/>
            <person name="Abebe A."/>
            <person name="Abera B."/>
            <person name="Abreu J."/>
            <person name="Acer S.C."/>
            <person name="Aftuck L."/>
            <person name="Alexander A."/>
            <person name="An P."/>
            <person name="Anderson E."/>
            <person name="Anderson S."/>
            <person name="Arachi H."/>
            <person name="Azer M."/>
            <person name="Bachantsang P."/>
            <person name="Barry A."/>
            <person name="Bayul T."/>
            <person name="Berlin A."/>
            <person name="Bessette D."/>
            <person name="Bloom T."/>
            <person name="Blye J."/>
            <person name="Boguslavskiy L."/>
            <person name="Bonnet C."/>
            <person name="Boukhgalter B."/>
            <person name="Bourzgui I."/>
            <person name="Brown A."/>
            <person name="Cahill P."/>
            <person name="Channer S."/>
            <person name="Cheshatsang Y."/>
            <person name="Chuda L."/>
            <person name="Citroen M."/>
            <person name="Collymore A."/>
            <person name="Cooke P."/>
            <person name="Costello M."/>
            <person name="D'Aco K."/>
            <person name="Daza R."/>
            <person name="De Haan G."/>
            <person name="DeGray S."/>
            <person name="DeMaso C."/>
            <person name="Dhargay N."/>
            <person name="Dooley K."/>
            <person name="Dooley E."/>
            <person name="Doricent M."/>
            <person name="Dorje P."/>
            <person name="Dorjee K."/>
            <person name="Dupes A."/>
            <person name="Elong R."/>
            <person name="Falk J."/>
            <person name="Farina A."/>
            <person name="Faro S."/>
            <person name="Ferguson D."/>
            <person name="Fisher S."/>
            <person name="Foley C.D."/>
            <person name="Franke A."/>
            <person name="Friedrich D."/>
            <person name="Gadbois L."/>
            <person name="Gearin G."/>
            <person name="Gearin C.R."/>
            <person name="Giannoukos G."/>
            <person name="Goode T."/>
            <person name="Graham J."/>
            <person name="Grandbois E."/>
            <person name="Grewal S."/>
            <person name="Gyaltsen K."/>
            <person name="Hafez N."/>
            <person name="Hagos B."/>
            <person name="Hall J."/>
            <person name="Henson C."/>
            <person name="Hollinger A."/>
            <person name="Honan T."/>
            <person name="Huard M.D."/>
            <person name="Hughes L."/>
            <person name="Hurhula B."/>
            <person name="Husby M.E."/>
            <person name="Kamat A."/>
            <person name="Kanga B."/>
            <person name="Kashin S."/>
            <person name="Khazanovich D."/>
            <person name="Kisner P."/>
            <person name="Lance K."/>
            <person name="Lara M."/>
            <person name="Lee W."/>
            <person name="Lennon N."/>
            <person name="Letendre F."/>
            <person name="LeVine R."/>
            <person name="Lipovsky A."/>
            <person name="Liu X."/>
            <person name="Liu J."/>
            <person name="Liu S."/>
            <person name="Lokyitsang T."/>
            <person name="Lokyitsang Y."/>
            <person name="Lubonja R."/>
            <person name="Lui A."/>
            <person name="MacDonald P."/>
            <person name="Magnisalis V."/>
            <person name="Maru K."/>
            <person name="Matthews C."/>
            <person name="McCusker W."/>
            <person name="McDonough S."/>
            <person name="Mehta T."/>
            <person name="Meldrim J."/>
            <person name="Meneus L."/>
            <person name="Mihai O."/>
            <person name="Mihalev A."/>
            <person name="Mihova T."/>
            <person name="Mittelman R."/>
            <person name="Mlenga V."/>
            <person name="Montmayeur A."/>
            <person name="Mulrain L."/>
            <person name="Navidi A."/>
            <person name="Naylor J."/>
            <person name="Negash T."/>
            <person name="Nguyen T."/>
            <person name="Nguyen N."/>
            <person name="Nicol R."/>
            <person name="Norbu C."/>
            <person name="Norbu N."/>
            <person name="Novod N."/>
            <person name="O'Neill B."/>
            <person name="Osman S."/>
            <person name="Markiewicz E."/>
            <person name="Oyono O.L."/>
            <person name="Patti C."/>
            <person name="Phunkhang P."/>
            <person name="Pierre F."/>
            <person name="Priest M."/>
            <person name="Raghuraman S."/>
            <person name="Rege F."/>
            <person name="Reyes R."/>
            <person name="Rise C."/>
            <person name="Rogov P."/>
            <person name="Ross K."/>
            <person name="Ryan E."/>
            <person name="Settipalli S."/>
            <person name="Shea T."/>
            <person name="Sherpa N."/>
            <person name="Shi L."/>
            <person name="Shih D."/>
            <person name="Sparrow T."/>
            <person name="Spaulding J."/>
            <person name="Stalker J."/>
            <person name="Stange-Thomann N."/>
            <person name="Stavropoulos S."/>
            <person name="Stone C."/>
            <person name="Strader C."/>
            <person name="Tesfaye S."/>
            <person name="Thomson T."/>
            <person name="Thoulutsang Y."/>
            <person name="Thoulutsang D."/>
            <person name="Topham K."/>
            <person name="Topping I."/>
            <person name="Tsamla T."/>
            <person name="Vassiliev H."/>
            <person name="Vo A."/>
            <person name="Wangchuk T."/>
            <person name="Wangdi T."/>
            <person name="Weiand M."/>
            <person name="Wilkinson J."/>
            <person name="Wilson A."/>
            <person name="Yadav S."/>
            <person name="Young G."/>
            <person name="Yu Q."/>
            <person name="Zembek L."/>
            <person name="Zhong D."/>
            <person name="Zimmer A."/>
            <person name="Zwirko Z."/>
            <person name="Jaffe D.B."/>
            <person name="Alvarez P."/>
            <person name="Brockman W."/>
            <person name="Butler J."/>
            <person name="Chin C."/>
            <person name="Gnerre S."/>
            <person name="Grabherr M."/>
            <person name="Kleber M."/>
            <person name="Mauceli E."/>
            <person name="MacCallum I."/>
        </authorList>
    </citation>
    <scope>NUCLEOTIDE SEQUENCE [LARGE SCALE GENOMIC DNA]</scope>
    <source>
        <strain evidence="8">Tucson 14030-0811.24</strain>
    </source>
</reference>
<evidence type="ECO:0000256" key="2">
    <source>
        <dbReference type="ARBA" id="ARBA00022679"/>
    </source>
</evidence>
<dbReference type="GO" id="GO:0005789">
    <property type="term" value="C:endoplasmic reticulum membrane"/>
    <property type="evidence" value="ECO:0007669"/>
    <property type="project" value="EnsemblMetazoa"/>
</dbReference>
<evidence type="ECO:0000256" key="3">
    <source>
        <dbReference type="ARBA" id="ARBA00022695"/>
    </source>
</evidence>
<accession>B4MPG7</accession>
<evidence type="ECO:0000313" key="7">
    <source>
        <dbReference type="EMBL" id="EDW74006.1"/>
    </source>
</evidence>
<dbReference type="Proteomes" id="UP000007798">
    <property type="component" value="Unassembled WGS sequence"/>
</dbReference>
<keyword evidence="3" id="KW-0548">Nucleotidyltransferase</keyword>
<keyword evidence="8" id="KW-1185">Reference proteome</keyword>
<proteinExistence type="inferred from homology"/>
<dbReference type="EMBL" id="CH963849">
    <property type="protein sequence ID" value="EDW74006.1"/>
    <property type="molecule type" value="Genomic_DNA"/>
</dbReference>
<evidence type="ECO:0000259" key="6">
    <source>
        <dbReference type="Pfam" id="PF18084"/>
    </source>
</evidence>